<dbReference type="GO" id="GO:0000073">
    <property type="term" value="P:initial mitotic spindle pole body separation"/>
    <property type="evidence" value="ECO:0007669"/>
    <property type="project" value="EnsemblFungi"/>
</dbReference>
<dbReference type="HOGENOM" id="CLU_333226_0_0_1"/>
<feature type="region of interest" description="Disordered" evidence="1">
    <location>
        <begin position="1"/>
        <end position="26"/>
    </location>
</feature>
<feature type="compositionally biased region" description="Polar residues" evidence="1">
    <location>
        <begin position="681"/>
        <end position="702"/>
    </location>
</feature>
<dbReference type="OMA" id="KRITRHF"/>
<feature type="compositionally biased region" description="Polar residues" evidence="1">
    <location>
        <begin position="660"/>
        <end position="669"/>
    </location>
</feature>
<dbReference type="PANTHER" id="PTHR19321">
    <property type="entry name" value="PROTEIN REGULATOR OF CYTOKINESIS 1 PRC1-RELATED"/>
    <property type="match status" value="1"/>
</dbReference>
<dbReference type="GO" id="GO:0000920">
    <property type="term" value="P:septum digestion after cytokinesis"/>
    <property type="evidence" value="ECO:0007669"/>
    <property type="project" value="EnsemblFungi"/>
</dbReference>
<feature type="compositionally biased region" description="Basic and acidic residues" evidence="1">
    <location>
        <begin position="670"/>
        <end position="680"/>
    </location>
</feature>
<protein>
    <submittedName>
        <fullName evidence="2">Uncharacterized protein</fullName>
    </submittedName>
</protein>
<dbReference type="PANTHER" id="PTHR19321:SF41">
    <property type="entry name" value="FASCETTO-RELATED"/>
    <property type="match status" value="1"/>
</dbReference>
<organism evidence="2 3">
    <name type="scientific">Eremothecium cymbalariae (strain CBS 270.75 / DBVPG 7215 / KCTC 17166 / NRRL Y-17582)</name>
    <name type="common">Yeast</name>
    <dbReference type="NCBI Taxonomy" id="931890"/>
    <lineage>
        <taxon>Eukaryota</taxon>
        <taxon>Fungi</taxon>
        <taxon>Dikarya</taxon>
        <taxon>Ascomycota</taxon>
        <taxon>Saccharomycotina</taxon>
        <taxon>Saccharomycetes</taxon>
        <taxon>Saccharomycetales</taxon>
        <taxon>Saccharomycetaceae</taxon>
        <taxon>Eremothecium</taxon>
    </lineage>
</organism>
<evidence type="ECO:0000313" key="3">
    <source>
        <dbReference type="Proteomes" id="UP000006790"/>
    </source>
</evidence>
<dbReference type="KEGG" id="erc:Ecym_5475"/>
<sequence length="900" mass="103555">MQRLININDPQNGQHSESLSSPEGVRSFQSTVNNSLTRNTARSPVTEEISDTVEKAAAELLRLTPVNIGNLSSPMREVFIGEEGLAPMNNISNSTLQHYIANPEVYRENFNLISKQLENLLENLNVIYKEIGYSNNEISSREKMIFSKLSNSISSFFDQANEEKARLYRENDLCQELLRRILEVINDPRGTKSIPDLYTRNCIMGMESQSPNKKPVSLLNKRRVLTNAKLFVMKTYTPKLLCYLDSSIRLRSLIDSMPDYEPESNLQLVRTIPPVDTCQFFKGYFMNHANDIESNYQFVLENKKLLLYSVNFSDVTEDMIKNFNELSKMYQNERCTRLTKIRKMSQELSNLLQALGVEIRDLDSDLKDMLTVYTRDEKDEVTRDISFSVMAALKKVIDDYQLIRKTRETEKQNLIAKCEQLWEKLKISPCYVDSFKTEHSTLSMSDIGSFSKEFERLESMKKKLIKNLINDSWKRIVELWDIMEFHESERYSFTSLFENMKSTSTLLEDDEKVLDLCEGHIKTLEKKYAVVKPILVLVDEFKSLQRDRVQLEESSRDSSRLLSRSSHKILLKEEKARKKITRYFPGVIYELKSKLDAYSNEFNEEFMVDGVKFVDILDSEQEQLLNKYPRMRFTHNGRKSFVRCNSLPSTYSVQKKVSRSQTSTVTVRNVTDKTPIRKTENTSSARSKPNSDLQPQINKSAPCSTVNNRSIRGTHIASPQKRVRYIPSNVMIKSSPTRIPVLSSTNSNMALLSPVNKKQNKTTKLTQLSVLSSNKLNQRSNIPILSSHINTFPLIPADKENSYSLESPANITKKLRQQLLSSPTRNGDHPVNDAIKSEDTRTSTTVEDIKASHIAEDESSMMEDRNFAEWKQSQLAKLNENSVTKTNNITARINQENDLF</sequence>
<dbReference type="Proteomes" id="UP000006790">
    <property type="component" value="Chromosome 5"/>
</dbReference>
<gene>
    <name evidence="2" type="ordered locus">Ecym_5475</name>
</gene>
<dbReference type="GO" id="GO:1990023">
    <property type="term" value="C:mitotic spindle midzone"/>
    <property type="evidence" value="ECO:0007669"/>
    <property type="project" value="EnsemblFungi"/>
</dbReference>
<dbReference type="eggNOG" id="KOG4302">
    <property type="taxonomic scope" value="Eukaryota"/>
</dbReference>
<dbReference type="InParanoid" id="I6NDS9"/>
<evidence type="ECO:0000256" key="1">
    <source>
        <dbReference type="SAM" id="MobiDB-lite"/>
    </source>
</evidence>
<dbReference type="GO" id="GO:0008017">
    <property type="term" value="F:microtubule binding"/>
    <property type="evidence" value="ECO:0007669"/>
    <property type="project" value="EnsemblFungi"/>
</dbReference>
<feature type="compositionally biased region" description="Polar residues" evidence="1">
    <location>
        <begin position="8"/>
        <end position="26"/>
    </location>
</feature>
<proteinExistence type="predicted"/>
<dbReference type="AlphaFoldDB" id="I6NDS9"/>
<keyword evidence="3" id="KW-1185">Reference proteome</keyword>
<feature type="compositionally biased region" description="Basic and acidic residues" evidence="1">
    <location>
        <begin position="826"/>
        <end position="846"/>
    </location>
</feature>
<reference evidence="2 3" key="1">
    <citation type="journal article" date="2011" name="G3 (Bethesda)">
        <title>Genome evolution in the Eremothecium clade of the Saccharomyces complex revealed by comparative genomics.</title>
        <authorList>
            <person name="Wendland J."/>
            <person name="Walther A."/>
        </authorList>
    </citation>
    <scope>NUCLEOTIDE SEQUENCE [LARGE SCALE GENOMIC DNA]</scope>
    <source>
        <strain evidence="3">CBS 270.75 / DBVPG 7215 / KCTC 17166 / NRRL Y-17582</strain>
    </source>
</reference>
<dbReference type="RefSeq" id="XP_003647038.1">
    <property type="nucleotide sequence ID" value="XM_003646990.1"/>
</dbReference>
<dbReference type="GO" id="GO:0005737">
    <property type="term" value="C:cytoplasm"/>
    <property type="evidence" value="ECO:0007669"/>
    <property type="project" value="TreeGrafter"/>
</dbReference>
<evidence type="ECO:0000313" key="2">
    <source>
        <dbReference type="EMBL" id="AET40221.1"/>
    </source>
</evidence>
<dbReference type="GO" id="GO:0051256">
    <property type="term" value="P:mitotic spindle midzone assembly"/>
    <property type="evidence" value="ECO:0007669"/>
    <property type="project" value="TreeGrafter"/>
</dbReference>
<dbReference type="GO" id="GO:0005880">
    <property type="term" value="C:nuclear microtubule"/>
    <property type="evidence" value="ECO:0007669"/>
    <property type="project" value="EnsemblFungi"/>
</dbReference>
<dbReference type="OrthoDB" id="642895at2759"/>
<feature type="region of interest" description="Disordered" evidence="1">
    <location>
        <begin position="660"/>
        <end position="702"/>
    </location>
</feature>
<dbReference type="Gene3D" id="1.20.58.1520">
    <property type="match status" value="1"/>
</dbReference>
<dbReference type="Pfam" id="PF03999">
    <property type="entry name" value="MAP65_ASE1"/>
    <property type="match status" value="1"/>
</dbReference>
<dbReference type="FunCoup" id="I6NDS9">
    <property type="interactions" value="198"/>
</dbReference>
<dbReference type="GeneID" id="11472038"/>
<dbReference type="GO" id="GO:0001578">
    <property type="term" value="P:microtubule bundle formation"/>
    <property type="evidence" value="ECO:0007669"/>
    <property type="project" value="EnsemblFungi"/>
</dbReference>
<accession>I6NDS9</accession>
<dbReference type="EMBL" id="CP002501">
    <property type="protein sequence ID" value="AET40221.1"/>
    <property type="molecule type" value="Genomic_DNA"/>
</dbReference>
<feature type="region of interest" description="Disordered" evidence="1">
    <location>
        <begin position="821"/>
        <end position="846"/>
    </location>
</feature>
<dbReference type="InterPro" id="IPR007145">
    <property type="entry name" value="MAP65_Ase1_PRC1"/>
</dbReference>
<name>I6NDS9_ERECY</name>
<dbReference type="STRING" id="931890.I6NDS9"/>